<dbReference type="Proteomes" id="UP000013909">
    <property type="component" value="Unassembled WGS sequence"/>
</dbReference>
<dbReference type="STRING" id="1232681.ADIS_3170"/>
<protein>
    <recommendedName>
        <fullName evidence="1">NodB homology domain-containing protein</fullName>
    </recommendedName>
</protein>
<keyword evidence="3" id="KW-1185">Reference proteome</keyword>
<dbReference type="PATRIC" id="fig|1288963.3.peg.3163"/>
<dbReference type="InterPro" id="IPR011330">
    <property type="entry name" value="Glyco_hydro/deAcase_b/a-brl"/>
</dbReference>
<organism evidence="2 3">
    <name type="scientific">Lunatimonas lonarensis</name>
    <dbReference type="NCBI Taxonomy" id="1232681"/>
    <lineage>
        <taxon>Bacteria</taxon>
        <taxon>Pseudomonadati</taxon>
        <taxon>Bacteroidota</taxon>
        <taxon>Cytophagia</taxon>
        <taxon>Cytophagales</taxon>
        <taxon>Cyclobacteriaceae</taxon>
    </lineage>
</organism>
<dbReference type="OrthoDB" id="7836272at2"/>
<dbReference type="Gene3D" id="3.20.20.370">
    <property type="entry name" value="Glycoside hydrolase/deacetylase"/>
    <property type="match status" value="1"/>
</dbReference>
<proteinExistence type="predicted"/>
<comment type="caution">
    <text evidence="2">The sequence shown here is derived from an EMBL/GenBank/DDBJ whole genome shotgun (WGS) entry which is preliminary data.</text>
</comment>
<dbReference type="EMBL" id="AQHR01000088">
    <property type="protein sequence ID" value="EON76042.1"/>
    <property type="molecule type" value="Genomic_DNA"/>
</dbReference>
<evidence type="ECO:0000313" key="2">
    <source>
        <dbReference type="EMBL" id="EON76042.1"/>
    </source>
</evidence>
<dbReference type="GO" id="GO:0016810">
    <property type="term" value="F:hydrolase activity, acting on carbon-nitrogen (but not peptide) bonds"/>
    <property type="evidence" value="ECO:0007669"/>
    <property type="project" value="InterPro"/>
</dbReference>
<evidence type="ECO:0000259" key="1">
    <source>
        <dbReference type="Pfam" id="PF01522"/>
    </source>
</evidence>
<dbReference type="AlphaFoldDB" id="R7ZPN0"/>
<dbReference type="Pfam" id="PF01522">
    <property type="entry name" value="Polysacc_deac_1"/>
    <property type="match status" value="1"/>
</dbReference>
<dbReference type="InterPro" id="IPR002509">
    <property type="entry name" value="NODB_dom"/>
</dbReference>
<reference evidence="2 3" key="1">
    <citation type="submission" date="2013-02" db="EMBL/GenBank/DDBJ databases">
        <title>A novel strain isolated from Lonar lake, Maharashtra, India.</title>
        <authorList>
            <person name="Singh A."/>
        </authorList>
    </citation>
    <scope>NUCLEOTIDE SEQUENCE [LARGE SCALE GENOMIC DNA]</scope>
    <source>
        <strain evidence="2 3">AK24</strain>
    </source>
</reference>
<feature type="domain" description="NodB homology" evidence="1">
    <location>
        <begin position="35"/>
        <end position="181"/>
    </location>
</feature>
<gene>
    <name evidence="2" type="ORF">ADIS_3170</name>
</gene>
<evidence type="ECO:0000313" key="3">
    <source>
        <dbReference type="Proteomes" id="UP000013909"/>
    </source>
</evidence>
<dbReference type="SUPFAM" id="SSF88713">
    <property type="entry name" value="Glycoside hydrolase/deacetylase"/>
    <property type="match status" value="1"/>
</dbReference>
<name>R7ZPN0_9BACT</name>
<accession>R7ZPN0</accession>
<dbReference type="GO" id="GO:0005975">
    <property type="term" value="P:carbohydrate metabolic process"/>
    <property type="evidence" value="ECO:0007669"/>
    <property type="project" value="InterPro"/>
</dbReference>
<dbReference type="RefSeq" id="WP_010855303.1">
    <property type="nucleotide sequence ID" value="NZ_AQHR01000088.1"/>
</dbReference>
<sequence length="324" mass="37660">MSQSFFVISLDFELHWGRFDKTSYLGRLGYYERAREAVPRLLDLFAEFGISATWATVGMLLANDREEWRIYQPDVPPLFKSEGYSAYRWYEKHEVPDSILFAPDLAKCIHSYPGQEIGCHTHAHYYTGAAGACEASFRADLQAARRIAKEKLGMDMRSLVFPRNQYNDEVLRISGEEGFSMVRTNPYDWYWQNPQDHEFSKRLFRTGDSILPLSNKTSYPRAMLHVPKPPLPVQVPASRFFRPFQSKALWVNRLKLKRIFQEMNLAAAEGEVYHMWWHPHNHGHHLESSLAEVRQVLSHYQQLHEKTGMQSINMADLGAIVYSV</sequence>